<organism evidence="3">
    <name type="scientific">uncultured Caudovirales phage</name>
    <dbReference type="NCBI Taxonomy" id="2100421"/>
    <lineage>
        <taxon>Viruses</taxon>
        <taxon>Duplodnaviria</taxon>
        <taxon>Heunggongvirae</taxon>
        <taxon>Uroviricota</taxon>
        <taxon>Caudoviricetes</taxon>
        <taxon>Peduoviridae</taxon>
        <taxon>Maltschvirus</taxon>
        <taxon>Maltschvirus maltsch</taxon>
    </lineage>
</organism>
<dbReference type="EMBL" id="LR797235">
    <property type="protein sequence ID" value="CAB4195462.1"/>
    <property type="molecule type" value="Genomic_DNA"/>
</dbReference>
<proteinExistence type="predicted"/>
<protein>
    <submittedName>
        <fullName evidence="3">Uncharacterized protein</fullName>
    </submittedName>
</protein>
<reference evidence="3" key="1">
    <citation type="submission" date="2020-05" db="EMBL/GenBank/DDBJ databases">
        <authorList>
            <person name="Chiriac C."/>
            <person name="Salcher M."/>
            <person name="Ghai R."/>
            <person name="Kavagutti S V."/>
        </authorList>
    </citation>
    <scope>NUCLEOTIDE SEQUENCE</scope>
</reference>
<evidence type="ECO:0000313" key="2">
    <source>
        <dbReference type="EMBL" id="CAB4168571.1"/>
    </source>
</evidence>
<accession>A0A6J5RHE8</accession>
<feature type="compositionally biased region" description="Basic and acidic residues" evidence="1">
    <location>
        <begin position="107"/>
        <end position="120"/>
    </location>
</feature>
<dbReference type="EMBL" id="LR796830">
    <property type="protein sequence ID" value="CAB4168571.1"/>
    <property type="molecule type" value="Genomic_DNA"/>
</dbReference>
<sequence length="184" mass="20703">MSFNLDDYIDAAASLAWVRENYPEASLQPTDPLRPFWIETIGDKIFIVYSASLYRTPDDQRPGQACAWEPFPGLTPYTRGSELMNAETSAWARACRAVMMPTKKIASTEEVKLSRERQTPTEDPWQTAQPTRSGHDKDQESSFDAPTCAHGLMRFWAPKDKPGSGAYYCKLGKDDPDKCERVSA</sequence>
<name>A0A6J5RHE8_9CAUD</name>
<feature type="region of interest" description="Disordered" evidence="1">
    <location>
        <begin position="107"/>
        <end position="145"/>
    </location>
</feature>
<evidence type="ECO:0000313" key="3">
    <source>
        <dbReference type="EMBL" id="CAB4195462.1"/>
    </source>
</evidence>
<evidence type="ECO:0000256" key="1">
    <source>
        <dbReference type="SAM" id="MobiDB-lite"/>
    </source>
</evidence>
<gene>
    <name evidence="3" type="ORF">UFOVP1291_16</name>
    <name evidence="2" type="ORF">UFOVP892_10</name>
</gene>